<dbReference type="AlphaFoldDB" id="A0A0M0BSB0"/>
<protein>
    <submittedName>
        <fullName evidence="1">Uncharacterized protein</fullName>
    </submittedName>
</protein>
<sequence>MRFVQLESLRDLVMLVASSPTMNVIQHLRTGGGHLYFIIGGTLREIFLYFVKEDEAIDGRFVVYNTYSGEISFSEKLRTDPNLTSIPVVEIRNQDLLPEDLLSRVGDL</sequence>
<proteinExistence type="predicted"/>
<evidence type="ECO:0000313" key="2">
    <source>
        <dbReference type="Proteomes" id="UP000037210"/>
    </source>
</evidence>
<organism evidence="1 2">
    <name type="scientific">miscellaneous Crenarchaeota group-15 archaeon DG-45</name>
    <dbReference type="NCBI Taxonomy" id="1685127"/>
    <lineage>
        <taxon>Archaea</taxon>
        <taxon>Candidatus Bathyarchaeota</taxon>
        <taxon>MCG-15</taxon>
    </lineage>
</organism>
<comment type="caution">
    <text evidence="1">The sequence shown here is derived from an EMBL/GenBank/DDBJ whole genome shotgun (WGS) entry which is preliminary data.</text>
</comment>
<accession>A0A0M0BSB0</accession>
<name>A0A0M0BSB0_9ARCH</name>
<dbReference type="Proteomes" id="UP000037210">
    <property type="component" value="Unassembled WGS sequence"/>
</dbReference>
<reference evidence="1 2" key="1">
    <citation type="submission" date="2015-06" db="EMBL/GenBank/DDBJ databases">
        <title>New insights into the roles of widespread benthic archaea in carbon and nitrogen cycling.</title>
        <authorList>
            <person name="Lazar C.S."/>
            <person name="Baker B.J."/>
            <person name="Seitz K.W."/>
            <person name="Hyde A.S."/>
            <person name="Dick G.J."/>
            <person name="Hinrichs K.-U."/>
            <person name="Teske A.P."/>
        </authorList>
    </citation>
    <scope>NUCLEOTIDE SEQUENCE [LARGE SCALE GENOMIC DNA]</scope>
    <source>
        <strain evidence="1">DG-45</strain>
    </source>
</reference>
<dbReference type="EMBL" id="LFWZ01000008">
    <property type="protein sequence ID" value="KON31275.1"/>
    <property type="molecule type" value="Genomic_DNA"/>
</dbReference>
<evidence type="ECO:0000313" key="1">
    <source>
        <dbReference type="EMBL" id="KON31275.1"/>
    </source>
</evidence>
<gene>
    <name evidence="1" type="ORF">AC482_01240</name>
</gene>